<evidence type="ECO:0000313" key="2">
    <source>
        <dbReference type="EMBL" id="CAG6491535.1"/>
    </source>
</evidence>
<dbReference type="PANTHER" id="PTHR12944:SF2">
    <property type="entry name" value="O-PHOSPHOSERYL-TRNA(SEC) SELENIUM TRANSFERASE"/>
    <property type="match status" value="1"/>
</dbReference>
<dbReference type="PANTHER" id="PTHR12944">
    <property type="entry name" value="SOLUBLE LIVER ANTIGEN/LIVER PANCREAS ANTIGEN"/>
    <property type="match status" value="1"/>
</dbReference>
<name>A0A8D8G204_CULPI</name>
<protein>
    <submittedName>
        <fullName evidence="2">O-phosphoseryl-tRNA(Sec) selenium transferase</fullName>
    </submittedName>
</protein>
<dbReference type="Gene3D" id="1.10.10.2160">
    <property type="match status" value="1"/>
</dbReference>
<dbReference type="InterPro" id="IPR015424">
    <property type="entry name" value="PyrdxlP-dep_Trfase"/>
</dbReference>
<dbReference type="GO" id="GO:0000049">
    <property type="term" value="F:tRNA binding"/>
    <property type="evidence" value="ECO:0007669"/>
    <property type="project" value="TreeGrafter"/>
</dbReference>
<keyword evidence="2" id="KW-0808">Transferase</keyword>
<dbReference type="GO" id="GO:0001717">
    <property type="term" value="P:conversion of seryl-tRNAsec to selenocys-tRNAsec"/>
    <property type="evidence" value="ECO:0007669"/>
    <property type="project" value="InterPro"/>
</dbReference>
<dbReference type="GO" id="GO:0098621">
    <property type="term" value="F:O-phosphoseryl-tRNA(Sec) selenium transferase activity"/>
    <property type="evidence" value="ECO:0007669"/>
    <property type="project" value="InterPro"/>
</dbReference>
<dbReference type="SUPFAM" id="SSF53383">
    <property type="entry name" value="PLP-dependent transferases"/>
    <property type="match status" value="1"/>
</dbReference>
<reference evidence="2" key="1">
    <citation type="submission" date="2021-05" db="EMBL/GenBank/DDBJ databases">
        <authorList>
            <person name="Alioto T."/>
            <person name="Alioto T."/>
            <person name="Gomez Garrido J."/>
        </authorList>
    </citation>
    <scope>NUCLEOTIDE SEQUENCE</scope>
</reference>
<sequence length="126" mass="13976">MNDFTLQSIAADLVPSNYLSVANNARVSRDKQVKVLLEKKKLPEHGWENGTIEYLIDGLALLDSNNFPSRCGVGEREARVVISSQTALRLCPRHWTVRKSYRGPTEGGRLDNHGKFNKLPGAGFAP</sequence>
<dbReference type="EMBL" id="HBUE01118976">
    <property type="protein sequence ID" value="CAG6491535.1"/>
    <property type="molecule type" value="Transcribed_RNA"/>
</dbReference>
<feature type="region of interest" description="Disordered" evidence="1">
    <location>
        <begin position="101"/>
        <end position="126"/>
    </location>
</feature>
<dbReference type="AlphaFoldDB" id="A0A8D8G204"/>
<proteinExistence type="predicted"/>
<accession>A0A8D8G204</accession>
<dbReference type="InterPro" id="IPR019872">
    <property type="entry name" value="Sec-tRNA_Se_transferase"/>
</dbReference>
<organism evidence="2">
    <name type="scientific">Culex pipiens</name>
    <name type="common">House mosquito</name>
    <dbReference type="NCBI Taxonomy" id="7175"/>
    <lineage>
        <taxon>Eukaryota</taxon>
        <taxon>Metazoa</taxon>
        <taxon>Ecdysozoa</taxon>
        <taxon>Arthropoda</taxon>
        <taxon>Hexapoda</taxon>
        <taxon>Insecta</taxon>
        <taxon>Pterygota</taxon>
        <taxon>Neoptera</taxon>
        <taxon>Endopterygota</taxon>
        <taxon>Diptera</taxon>
        <taxon>Nematocera</taxon>
        <taxon>Culicoidea</taxon>
        <taxon>Culicidae</taxon>
        <taxon>Culicinae</taxon>
        <taxon>Culicini</taxon>
        <taxon>Culex</taxon>
        <taxon>Culex</taxon>
    </lineage>
</organism>
<evidence type="ECO:0000256" key="1">
    <source>
        <dbReference type="SAM" id="MobiDB-lite"/>
    </source>
</evidence>
<dbReference type="GO" id="GO:0001514">
    <property type="term" value="P:selenocysteine incorporation"/>
    <property type="evidence" value="ECO:0007669"/>
    <property type="project" value="TreeGrafter"/>
</dbReference>